<dbReference type="Proteomes" id="UP000245865">
    <property type="component" value="Unassembled WGS sequence"/>
</dbReference>
<dbReference type="SMART" id="SM00507">
    <property type="entry name" value="HNHc"/>
    <property type="match status" value="1"/>
</dbReference>
<feature type="domain" description="HNH nuclease" evidence="5">
    <location>
        <begin position="19"/>
        <end position="74"/>
    </location>
</feature>
<keyword evidence="6" id="KW-0255">Endonuclease</keyword>
<keyword evidence="1" id="KW-0540">Nuclease</keyword>
<evidence type="ECO:0000256" key="4">
    <source>
        <dbReference type="ARBA" id="ARBA00040194"/>
    </source>
</evidence>
<dbReference type="PANTHER" id="PTHR41286">
    <property type="entry name" value="HNH NUCLEASE YAJD-RELATED"/>
    <property type="match status" value="1"/>
</dbReference>
<dbReference type="PANTHER" id="PTHR41286:SF1">
    <property type="entry name" value="HNH NUCLEASE YAJD-RELATED"/>
    <property type="match status" value="1"/>
</dbReference>
<organism evidence="6 7">
    <name type="scientific">Falsochrobactrum shanghaiense</name>
    <dbReference type="NCBI Taxonomy" id="2201899"/>
    <lineage>
        <taxon>Bacteria</taxon>
        <taxon>Pseudomonadati</taxon>
        <taxon>Pseudomonadota</taxon>
        <taxon>Alphaproteobacteria</taxon>
        <taxon>Hyphomicrobiales</taxon>
        <taxon>Brucellaceae</taxon>
        <taxon>Falsochrobactrum</taxon>
    </lineage>
</organism>
<evidence type="ECO:0000256" key="1">
    <source>
        <dbReference type="ARBA" id="ARBA00022722"/>
    </source>
</evidence>
<dbReference type="GO" id="GO:0004519">
    <property type="term" value="F:endonuclease activity"/>
    <property type="evidence" value="ECO:0007669"/>
    <property type="project" value="UniProtKB-KW"/>
</dbReference>
<dbReference type="InterPro" id="IPR002711">
    <property type="entry name" value="HNH"/>
</dbReference>
<gene>
    <name evidence="6" type="ORF">DKP76_07165</name>
</gene>
<proteinExistence type="inferred from homology"/>
<evidence type="ECO:0000259" key="5">
    <source>
        <dbReference type="SMART" id="SM00507"/>
    </source>
</evidence>
<evidence type="ECO:0000256" key="3">
    <source>
        <dbReference type="ARBA" id="ARBA00038412"/>
    </source>
</evidence>
<accession>A0A316JBU5</accession>
<dbReference type="AlphaFoldDB" id="A0A316JBU5"/>
<dbReference type="EMBL" id="QGDB01000002">
    <property type="protein sequence ID" value="PWL18836.1"/>
    <property type="molecule type" value="Genomic_DNA"/>
</dbReference>
<reference evidence="6 7" key="1">
    <citation type="submission" date="2018-05" db="EMBL/GenBank/DDBJ databases">
        <title>Comparative genomic sequence analysis between strain HN4 and CCM 8460T (Falsochrobactrum ovis) will provide more evidence to prove that HN4 is a new species of Falsochrobactrum.</title>
        <authorList>
            <person name="Lyu W."/>
            <person name="Sun L."/>
            <person name="Yao L."/>
        </authorList>
    </citation>
    <scope>NUCLEOTIDE SEQUENCE [LARGE SCALE GENOMIC DNA]</scope>
    <source>
        <strain evidence="6 7">HN4</strain>
    </source>
</reference>
<dbReference type="OrthoDB" id="5292295at2"/>
<dbReference type="GO" id="GO:0016787">
    <property type="term" value="F:hydrolase activity"/>
    <property type="evidence" value="ECO:0007669"/>
    <property type="project" value="UniProtKB-KW"/>
</dbReference>
<evidence type="ECO:0000256" key="2">
    <source>
        <dbReference type="ARBA" id="ARBA00022801"/>
    </source>
</evidence>
<keyword evidence="2" id="KW-0378">Hydrolase</keyword>
<keyword evidence="7" id="KW-1185">Reference proteome</keyword>
<dbReference type="InterPro" id="IPR003615">
    <property type="entry name" value="HNH_nuc"/>
</dbReference>
<dbReference type="GO" id="GO:0008270">
    <property type="term" value="F:zinc ion binding"/>
    <property type="evidence" value="ECO:0007669"/>
    <property type="project" value="InterPro"/>
</dbReference>
<sequence>MSNDARPWQRLYKLARWQRLRERILTEQPLCMYCLRAGDVEPATVVDHITPHKGDEAMFWDGSNLQPLCKRCHDSDKQREELGQKIIRLGDDGYPIE</sequence>
<dbReference type="GO" id="GO:0003676">
    <property type="term" value="F:nucleic acid binding"/>
    <property type="evidence" value="ECO:0007669"/>
    <property type="project" value="InterPro"/>
</dbReference>
<evidence type="ECO:0000313" key="7">
    <source>
        <dbReference type="Proteomes" id="UP000245865"/>
    </source>
</evidence>
<evidence type="ECO:0000313" key="6">
    <source>
        <dbReference type="EMBL" id="PWL18836.1"/>
    </source>
</evidence>
<dbReference type="GO" id="GO:0005829">
    <property type="term" value="C:cytosol"/>
    <property type="evidence" value="ECO:0007669"/>
    <property type="project" value="TreeGrafter"/>
</dbReference>
<dbReference type="Gene3D" id="1.10.30.50">
    <property type="match status" value="1"/>
</dbReference>
<dbReference type="CDD" id="cd00085">
    <property type="entry name" value="HNHc"/>
    <property type="match status" value="1"/>
</dbReference>
<name>A0A316JBU5_9HYPH</name>
<comment type="similarity">
    <text evidence="3">Belongs to the HNH nuclease family.</text>
</comment>
<dbReference type="Pfam" id="PF01844">
    <property type="entry name" value="HNH"/>
    <property type="match status" value="1"/>
</dbReference>
<protein>
    <recommendedName>
        <fullName evidence="4">Putative HNH nuclease YajD</fullName>
    </recommendedName>
</protein>
<comment type="caution">
    <text evidence="6">The sequence shown here is derived from an EMBL/GenBank/DDBJ whole genome shotgun (WGS) entry which is preliminary data.</text>
</comment>